<organism evidence="2">
    <name type="scientific">Arundo donax</name>
    <name type="common">Giant reed</name>
    <name type="synonym">Donax arundinaceus</name>
    <dbReference type="NCBI Taxonomy" id="35708"/>
    <lineage>
        <taxon>Eukaryota</taxon>
        <taxon>Viridiplantae</taxon>
        <taxon>Streptophyta</taxon>
        <taxon>Embryophyta</taxon>
        <taxon>Tracheophyta</taxon>
        <taxon>Spermatophyta</taxon>
        <taxon>Magnoliopsida</taxon>
        <taxon>Liliopsida</taxon>
        <taxon>Poales</taxon>
        <taxon>Poaceae</taxon>
        <taxon>PACMAD clade</taxon>
        <taxon>Arundinoideae</taxon>
        <taxon>Arundineae</taxon>
        <taxon>Arundo</taxon>
    </lineage>
</organism>
<evidence type="ECO:0000313" key="2">
    <source>
        <dbReference type="EMBL" id="JAE02104.1"/>
    </source>
</evidence>
<reference evidence="2" key="1">
    <citation type="submission" date="2014-09" db="EMBL/GenBank/DDBJ databases">
        <authorList>
            <person name="Magalhaes I.L.F."/>
            <person name="Oliveira U."/>
            <person name="Santos F.R."/>
            <person name="Vidigal T.H.D.A."/>
            <person name="Brescovit A.D."/>
            <person name="Santos A.J."/>
        </authorList>
    </citation>
    <scope>NUCLEOTIDE SEQUENCE</scope>
    <source>
        <tissue evidence="2">Shoot tissue taken approximately 20 cm above the soil surface</tissue>
    </source>
</reference>
<feature type="transmembrane region" description="Helical" evidence="1">
    <location>
        <begin position="12"/>
        <end position="31"/>
    </location>
</feature>
<reference evidence="2" key="2">
    <citation type="journal article" date="2015" name="Data Brief">
        <title>Shoot transcriptome of the giant reed, Arundo donax.</title>
        <authorList>
            <person name="Barrero R.A."/>
            <person name="Guerrero F.D."/>
            <person name="Moolhuijzen P."/>
            <person name="Goolsby J.A."/>
            <person name="Tidwell J."/>
            <person name="Bellgard S.E."/>
            <person name="Bellgard M.I."/>
        </authorList>
    </citation>
    <scope>NUCLEOTIDE SEQUENCE</scope>
    <source>
        <tissue evidence="2">Shoot tissue taken approximately 20 cm above the soil surface</tissue>
    </source>
</reference>
<keyword evidence="1" id="KW-1133">Transmembrane helix</keyword>
<evidence type="ECO:0000256" key="1">
    <source>
        <dbReference type="SAM" id="Phobius"/>
    </source>
</evidence>
<protein>
    <submittedName>
        <fullName evidence="2">Uncharacterized protein</fullName>
    </submittedName>
</protein>
<keyword evidence="1" id="KW-0472">Membrane</keyword>
<accession>A0A0A9ET09</accession>
<keyword evidence="1" id="KW-0812">Transmembrane</keyword>
<sequence>MILFEYLFSYFVRLYFVESTIFNLSSFFVYLHS</sequence>
<dbReference type="AlphaFoldDB" id="A0A0A9ET09"/>
<proteinExistence type="predicted"/>
<dbReference type="EMBL" id="GBRH01195792">
    <property type="protein sequence ID" value="JAE02104.1"/>
    <property type="molecule type" value="Transcribed_RNA"/>
</dbReference>
<name>A0A0A9ET09_ARUDO</name>